<keyword evidence="1" id="KW-1133">Transmembrane helix</keyword>
<gene>
    <name evidence="2" type="ORF">P174DRAFT_46424</name>
</gene>
<dbReference type="Proteomes" id="UP000234474">
    <property type="component" value="Unassembled WGS sequence"/>
</dbReference>
<keyword evidence="3" id="KW-1185">Reference proteome</keyword>
<comment type="caution">
    <text evidence="2">The sequence shown here is derived from an EMBL/GenBank/DDBJ whole genome shotgun (WGS) entry which is preliminary data.</text>
</comment>
<dbReference type="RefSeq" id="XP_024687942.1">
    <property type="nucleotide sequence ID" value="XM_024830360.1"/>
</dbReference>
<evidence type="ECO:0000256" key="1">
    <source>
        <dbReference type="SAM" id="Phobius"/>
    </source>
</evidence>
<name>A0A2I1CNX9_ASPN1</name>
<evidence type="ECO:0000313" key="2">
    <source>
        <dbReference type="EMBL" id="PKX99347.1"/>
    </source>
</evidence>
<evidence type="ECO:0000313" key="3">
    <source>
        <dbReference type="Proteomes" id="UP000234474"/>
    </source>
</evidence>
<dbReference type="EMBL" id="MSZS01000001">
    <property type="protein sequence ID" value="PKX99347.1"/>
    <property type="molecule type" value="Genomic_DNA"/>
</dbReference>
<dbReference type="GeneID" id="36537686"/>
<proteinExistence type="predicted"/>
<dbReference type="AlphaFoldDB" id="A0A2I1CNX9"/>
<reference evidence="3" key="1">
    <citation type="journal article" date="2018" name="Proc. Natl. Acad. Sci. U.S.A.">
        <title>Linking secondary metabolites to gene clusters through genome sequencing of six diverse Aspergillus species.</title>
        <authorList>
            <person name="Kaerboelling I."/>
            <person name="Vesth T.C."/>
            <person name="Frisvad J.C."/>
            <person name="Nybo J.L."/>
            <person name="Theobald S."/>
            <person name="Kuo A."/>
            <person name="Bowyer P."/>
            <person name="Matsuda Y."/>
            <person name="Mondo S."/>
            <person name="Lyhne E.K."/>
            <person name="Kogle M.E."/>
            <person name="Clum A."/>
            <person name="Lipzen A."/>
            <person name="Salamov A."/>
            <person name="Ngan C.Y."/>
            <person name="Daum C."/>
            <person name="Chiniquy J."/>
            <person name="Barry K."/>
            <person name="LaButti K."/>
            <person name="Haridas S."/>
            <person name="Simmons B.A."/>
            <person name="Magnuson J.K."/>
            <person name="Mortensen U.H."/>
            <person name="Larsen T.O."/>
            <person name="Grigoriev I.V."/>
            <person name="Baker S.E."/>
            <person name="Andersen M.R."/>
        </authorList>
    </citation>
    <scope>NUCLEOTIDE SEQUENCE [LARGE SCALE GENOMIC DNA]</scope>
    <source>
        <strain evidence="3">IBT 16806</strain>
    </source>
</reference>
<accession>A0A2I1CNX9</accession>
<protein>
    <submittedName>
        <fullName evidence="2">Uncharacterized protein</fullName>
    </submittedName>
</protein>
<sequence>MVLLNIACEGPKLLLSVVPSRVNLQRKLRLYGRPKLKAWRSDVRQTVPPISSMMDVWVSILGLLFLVHLIVARGLD</sequence>
<feature type="transmembrane region" description="Helical" evidence="1">
    <location>
        <begin position="56"/>
        <end position="75"/>
    </location>
</feature>
<keyword evidence="1" id="KW-0472">Membrane</keyword>
<organism evidence="2 3">
    <name type="scientific">Aspergillus novofumigatus (strain IBT 16806)</name>
    <dbReference type="NCBI Taxonomy" id="1392255"/>
    <lineage>
        <taxon>Eukaryota</taxon>
        <taxon>Fungi</taxon>
        <taxon>Dikarya</taxon>
        <taxon>Ascomycota</taxon>
        <taxon>Pezizomycotina</taxon>
        <taxon>Eurotiomycetes</taxon>
        <taxon>Eurotiomycetidae</taxon>
        <taxon>Eurotiales</taxon>
        <taxon>Aspergillaceae</taxon>
        <taxon>Aspergillus</taxon>
        <taxon>Aspergillus subgen. Fumigati</taxon>
    </lineage>
</organism>
<dbReference type="VEuPathDB" id="FungiDB:P174DRAFT_46424"/>
<keyword evidence="1" id="KW-0812">Transmembrane</keyword>